<feature type="domain" description="NmrA-like" evidence="1">
    <location>
        <begin position="4"/>
        <end position="42"/>
    </location>
</feature>
<dbReference type="Gene3D" id="3.40.50.720">
    <property type="entry name" value="NAD(P)-binding Rossmann-like Domain"/>
    <property type="match status" value="1"/>
</dbReference>
<accession>A0A9Q0ANY8</accession>
<organism evidence="2 3">
    <name type="scientific">Neoarthrinium moseri</name>
    <dbReference type="NCBI Taxonomy" id="1658444"/>
    <lineage>
        <taxon>Eukaryota</taxon>
        <taxon>Fungi</taxon>
        <taxon>Dikarya</taxon>
        <taxon>Ascomycota</taxon>
        <taxon>Pezizomycotina</taxon>
        <taxon>Sordariomycetes</taxon>
        <taxon>Xylariomycetidae</taxon>
        <taxon>Amphisphaeriales</taxon>
        <taxon>Apiosporaceae</taxon>
        <taxon>Neoarthrinium</taxon>
    </lineage>
</organism>
<keyword evidence="3" id="KW-1185">Reference proteome</keyword>
<evidence type="ECO:0000313" key="2">
    <source>
        <dbReference type="EMBL" id="KAI1869422.1"/>
    </source>
</evidence>
<dbReference type="SUPFAM" id="SSF51735">
    <property type="entry name" value="NAD(P)-binding Rossmann-fold domains"/>
    <property type="match status" value="1"/>
</dbReference>
<dbReference type="InterPro" id="IPR036291">
    <property type="entry name" value="NAD(P)-bd_dom_sf"/>
</dbReference>
<dbReference type="EMBL" id="JAFIMR010000015">
    <property type="protein sequence ID" value="KAI1869422.1"/>
    <property type="molecule type" value="Genomic_DNA"/>
</dbReference>
<gene>
    <name evidence="2" type="ORF">JX265_006512</name>
</gene>
<evidence type="ECO:0000259" key="1">
    <source>
        <dbReference type="Pfam" id="PF05368"/>
    </source>
</evidence>
<dbReference type="AlphaFoldDB" id="A0A9Q0ANY8"/>
<dbReference type="Proteomes" id="UP000829685">
    <property type="component" value="Unassembled WGS sequence"/>
</dbReference>
<sequence length="110" mass="11727">MELTLLITGASGYLGGHHIKAAVESGFKVRAVARSKSSAQKIQAYFPHYMGQLSYIIVPDITKVDAYDQAFSDVTGIMHSASPFLLGPKDIIKGLLEPAIHGSIAILEAA</sequence>
<dbReference type="OrthoDB" id="2735536at2759"/>
<name>A0A9Q0ANY8_9PEZI</name>
<comment type="caution">
    <text evidence="2">The sequence shown here is derived from an EMBL/GenBank/DDBJ whole genome shotgun (WGS) entry which is preliminary data.</text>
</comment>
<dbReference type="InterPro" id="IPR008030">
    <property type="entry name" value="NmrA-like"/>
</dbReference>
<protein>
    <recommendedName>
        <fullName evidence="1">NmrA-like domain-containing protein</fullName>
    </recommendedName>
</protein>
<reference evidence="2" key="1">
    <citation type="submission" date="2021-03" db="EMBL/GenBank/DDBJ databases">
        <title>Revisited historic fungal species revealed as producer of novel bioactive compounds through whole genome sequencing and comparative genomics.</title>
        <authorList>
            <person name="Vignolle G.A."/>
            <person name="Hochenegger N."/>
            <person name="Mach R.L."/>
            <person name="Mach-Aigner A.R."/>
            <person name="Javad Rahimi M."/>
            <person name="Salim K.A."/>
            <person name="Chan C.M."/>
            <person name="Lim L.B.L."/>
            <person name="Cai F."/>
            <person name="Druzhinina I.S."/>
            <person name="U'Ren J.M."/>
            <person name="Derntl C."/>
        </authorList>
    </citation>
    <scope>NUCLEOTIDE SEQUENCE</scope>
    <source>
        <strain evidence="2">TUCIM 5799</strain>
    </source>
</reference>
<proteinExistence type="predicted"/>
<dbReference type="Pfam" id="PF05368">
    <property type="entry name" value="NmrA"/>
    <property type="match status" value="1"/>
</dbReference>
<evidence type="ECO:0000313" key="3">
    <source>
        <dbReference type="Proteomes" id="UP000829685"/>
    </source>
</evidence>